<name>A0AAW1S3S6_9CHLO</name>
<protein>
    <recommendedName>
        <fullName evidence="6">GrpE protein homolog</fullName>
    </recommendedName>
</protein>
<keyword evidence="2" id="KW-0143">Chaperone</keyword>
<dbReference type="GO" id="GO:0051087">
    <property type="term" value="F:protein-folding chaperone binding"/>
    <property type="evidence" value="ECO:0007669"/>
    <property type="project" value="InterPro"/>
</dbReference>
<dbReference type="EMBL" id="JALJOU010000011">
    <property type="protein sequence ID" value="KAK9841005.1"/>
    <property type="molecule type" value="Genomic_DNA"/>
</dbReference>
<dbReference type="GO" id="GO:0001405">
    <property type="term" value="C:PAM complex, Tim23 associated import motor"/>
    <property type="evidence" value="ECO:0007669"/>
    <property type="project" value="TreeGrafter"/>
</dbReference>
<dbReference type="CDD" id="cd00446">
    <property type="entry name" value="GrpE"/>
    <property type="match status" value="1"/>
</dbReference>
<dbReference type="InterPro" id="IPR013805">
    <property type="entry name" value="GrpE_CC"/>
</dbReference>
<dbReference type="AlphaFoldDB" id="A0AAW1S3S6"/>
<comment type="caution">
    <text evidence="4">The sequence shown here is derived from an EMBL/GenBank/DDBJ whole genome shotgun (WGS) entry which is preliminary data.</text>
</comment>
<evidence type="ECO:0000256" key="1">
    <source>
        <dbReference type="ARBA" id="ARBA00009054"/>
    </source>
</evidence>
<evidence type="ECO:0000256" key="2">
    <source>
        <dbReference type="ARBA" id="ARBA00023186"/>
    </source>
</evidence>
<keyword evidence="5" id="KW-1185">Reference proteome</keyword>
<evidence type="ECO:0000313" key="5">
    <source>
        <dbReference type="Proteomes" id="UP001445335"/>
    </source>
</evidence>
<organism evidence="4 5">
    <name type="scientific">Elliptochloris bilobata</name>
    <dbReference type="NCBI Taxonomy" id="381761"/>
    <lineage>
        <taxon>Eukaryota</taxon>
        <taxon>Viridiplantae</taxon>
        <taxon>Chlorophyta</taxon>
        <taxon>core chlorophytes</taxon>
        <taxon>Trebouxiophyceae</taxon>
        <taxon>Trebouxiophyceae incertae sedis</taxon>
        <taxon>Elliptochloris clade</taxon>
        <taxon>Elliptochloris</taxon>
    </lineage>
</organism>
<dbReference type="PANTHER" id="PTHR21237">
    <property type="entry name" value="GRPE PROTEIN"/>
    <property type="match status" value="1"/>
</dbReference>
<dbReference type="GO" id="GO:0006457">
    <property type="term" value="P:protein folding"/>
    <property type="evidence" value="ECO:0007669"/>
    <property type="project" value="InterPro"/>
</dbReference>
<dbReference type="GO" id="GO:0000774">
    <property type="term" value="F:adenyl-nucleotide exchange factor activity"/>
    <property type="evidence" value="ECO:0007669"/>
    <property type="project" value="InterPro"/>
</dbReference>
<evidence type="ECO:0000313" key="4">
    <source>
        <dbReference type="EMBL" id="KAK9841005.1"/>
    </source>
</evidence>
<dbReference type="InterPro" id="IPR000740">
    <property type="entry name" value="GrpE"/>
</dbReference>
<evidence type="ECO:0000256" key="3">
    <source>
        <dbReference type="RuleBase" id="RU004478"/>
    </source>
</evidence>
<dbReference type="Gene3D" id="2.30.22.10">
    <property type="entry name" value="Head domain of nucleotide exchange factor GrpE"/>
    <property type="match status" value="1"/>
</dbReference>
<dbReference type="SUPFAM" id="SSF51064">
    <property type="entry name" value="Head domain of nucleotide exchange factor GrpE"/>
    <property type="match status" value="1"/>
</dbReference>
<dbReference type="Pfam" id="PF01025">
    <property type="entry name" value="GrpE"/>
    <property type="match status" value="1"/>
</dbReference>
<comment type="similarity">
    <text evidence="1 3">Belongs to the GrpE family.</text>
</comment>
<dbReference type="Proteomes" id="UP001445335">
    <property type="component" value="Unassembled WGS sequence"/>
</dbReference>
<dbReference type="PANTHER" id="PTHR21237:SF23">
    <property type="entry name" value="GRPE PROTEIN HOMOLOG, MITOCHONDRIAL"/>
    <property type="match status" value="1"/>
</dbReference>
<dbReference type="SUPFAM" id="SSF58014">
    <property type="entry name" value="Coiled-coil domain of nucleotide exchange factor GrpE"/>
    <property type="match status" value="1"/>
</dbReference>
<accession>A0AAW1S3S6</accession>
<dbReference type="GO" id="GO:0030150">
    <property type="term" value="P:protein import into mitochondrial matrix"/>
    <property type="evidence" value="ECO:0007669"/>
    <property type="project" value="TreeGrafter"/>
</dbReference>
<gene>
    <name evidence="4" type="ORF">WJX81_005106</name>
</gene>
<evidence type="ECO:0008006" key="6">
    <source>
        <dbReference type="Google" id="ProtNLM"/>
    </source>
</evidence>
<dbReference type="Gene3D" id="3.90.20.20">
    <property type="match status" value="1"/>
</dbReference>
<proteinExistence type="inferred from homology"/>
<dbReference type="HAMAP" id="MF_01151">
    <property type="entry name" value="GrpE"/>
    <property type="match status" value="1"/>
</dbReference>
<sequence length="174" mass="19029">MAALSAKDKEVRDLRERNLRVLADMENLRERSAKAAQSTKQYAIQGFVKDVVEVADNLQRAAETVPGSVLEGKDADGQPLAPERALALLQSLLQGVHLTERVLQQTLKKNGVERYAPEQGDAFNHDLHNAMFDVPAPPAEGMDPGRIAMLIKNGYTLNGRVVRPADVATFRASS</sequence>
<reference evidence="4 5" key="1">
    <citation type="journal article" date="2024" name="Nat. Commun.">
        <title>Phylogenomics reveals the evolutionary origins of lichenization in chlorophyte algae.</title>
        <authorList>
            <person name="Puginier C."/>
            <person name="Libourel C."/>
            <person name="Otte J."/>
            <person name="Skaloud P."/>
            <person name="Haon M."/>
            <person name="Grisel S."/>
            <person name="Petersen M."/>
            <person name="Berrin J.G."/>
            <person name="Delaux P.M."/>
            <person name="Dal Grande F."/>
            <person name="Keller J."/>
        </authorList>
    </citation>
    <scope>NUCLEOTIDE SEQUENCE [LARGE SCALE GENOMIC DNA]</scope>
    <source>
        <strain evidence="4 5">SAG 245.80</strain>
    </source>
</reference>
<dbReference type="InterPro" id="IPR009012">
    <property type="entry name" value="GrpE_head"/>
</dbReference>
<dbReference type="GO" id="GO:0051082">
    <property type="term" value="F:unfolded protein binding"/>
    <property type="evidence" value="ECO:0007669"/>
    <property type="project" value="TreeGrafter"/>
</dbReference>
<dbReference type="GO" id="GO:0042803">
    <property type="term" value="F:protein homodimerization activity"/>
    <property type="evidence" value="ECO:0007669"/>
    <property type="project" value="InterPro"/>
</dbReference>
<dbReference type="PRINTS" id="PR00773">
    <property type="entry name" value="GRPEPROTEIN"/>
</dbReference>